<evidence type="ECO:0000313" key="2">
    <source>
        <dbReference type="Proteomes" id="UP000616885"/>
    </source>
</evidence>
<evidence type="ECO:0000313" key="1">
    <source>
        <dbReference type="EMBL" id="KAF9756936.1"/>
    </source>
</evidence>
<reference evidence="1" key="1">
    <citation type="submission" date="2020-10" db="EMBL/GenBank/DDBJ databases">
        <title>High-Quality Genome Resource of Clonostachys rosea strain S41 by Oxford Nanopore Long-Read Sequencing.</title>
        <authorList>
            <person name="Wang H."/>
        </authorList>
    </citation>
    <scope>NUCLEOTIDE SEQUENCE</scope>
    <source>
        <strain evidence="1">S41</strain>
    </source>
</reference>
<protein>
    <submittedName>
        <fullName evidence="1">Uncharacterized protein</fullName>
    </submittedName>
</protein>
<accession>A0A8H7NJ43</accession>
<dbReference type="Pfam" id="PF20174">
    <property type="entry name" value="DUF6540"/>
    <property type="match status" value="1"/>
</dbReference>
<comment type="caution">
    <text evidence="1">The sequence shown here is derived from an EMBL/GenBank/DDBJ whole genome shotgun (WGS) entry which is preliminary data.</text>
</comment>
<name>A0A8H7NJ43_BIOOC</name>
<dbReference type="Proteomes" id="UP000616885">
    <property type="component" value="Unassembled WGS sequence"/>
</dbReference>
<dbReference type="EMBL" id="JADCTT010000002">
    <property type="protein sequence ID" value="KAF9756936.1"/>
    <property type="molecule type" value="Genomic_DNA"/>
</dbReference>
<proteinExistence type="predicted"/>
<dbReference type="InterPro" id="IPR046670">
    <property type="entry name" value="DUF6540"/>
</dbReference>
<dbReference type="AlphaFoldDB" id="A0A8H7NJ43"/>
<gene>
    <name evidence="1" type="ORF">IM811_007880</name>
</gene>
<organism evidence="1 2">
    <name type="scientific">Bionectria ochroleuca</name>
    <name type="common">Gliocladium roseum</name>
    <dbReference type="NCBI Taxonomy" id="29856"/>
    <lineage>
        <taxon>Eukaryota</taxon>
        <taxon>Fungi</taxon>
        <taxon>Dikarya</taxon>
        <taxon>Ascomycota</taxon>
        <taxon>Pezizomycotina</taxon>
        <taxon>Sordariomycetes</taxon>
        <taxon>Hypocreomycetidae</taxon>
        <taxon>Hypocreales</taxon>
        <taxon>Bionectriaceae</taxon>
        <taxon>Clonostachys</taxon>
    </lineage>
</organism>
<sequence>MAVLNLYLAICKDTGGARHWILILAEEGAQNGTWYHVTGGPTQGRSYKLEIQTKRVNSHGIESHHLIGQINDKDKNKLKSSAQKATPRFCQRWAVDVLSDLEKKKLVAAETSNTWANYMENDPYSDDGVVASSSASQEWVWDEQARRYRRWDASSQQWVWQS</sequence>